<gene>
    <name evidence="2" type="ORF">DCF19_14480</name>
</gene>
<reference evidence="2 3" key="2">
    <citation type="submission" date="2018-06" db="EMBL/GenBank/DDBJ databases">
        <title>Metagenomic assembly of (sub)arctic Cyanobacteria and their associated microbiome from non-axenic cultures.</title>
        <authorList>
            <person name="Baurain D."/>
        </authorList>
    </citation>
    <scope>NUCLEOTIDE SEQUENCE [LARGE SCALE GENOMIC DNA]</scope>
    <source>
        <strain evidence="2">ULC066bin1</strain>
    </source>
</reference>
<dbReference type="Proteomes" id="UP000249467">
    <property type="component" value="Unassembled WGS sequence"/>
</dbReference>
<dbReference type="EMBL" id="QBML01000019">
    <property type="protein sequence ID" value="PZO39178.1"/>
    <property type="molecule type" value="Genomic_DNA"/>
</dbReference>
<evidence type="ECO:0000256" key="1">
    <source>
        <dbReference type="SAM" id="MobiDB-lite"/>
    </source>
</evidence>
<reference evidence="2 3" key="1">
    <citation type="submission" date="2018-04" db="EMBL/GenBank/DDBJ databases">
        <authorList>
            <person name="Go L.Y."/>
            <person name="Mitchell J.A."/>
        </authorList>
    </citation>
    <scope>NUCLEOTIDE SEQUENCE [LARGE SCALE GENOMIC DNA]</scope>
    <source>
        <strain evidence="2">ULC066bin1</strain>
    </source>
</reference>
<accession>A0A2W4Y7F1</accession>
<evidence type="ECO:0000313" key="3">
    <source>
        <dbReference type="Proteomes" id="UP000249467"/>
    </source>
</evidence>
<sequence>MDRSVKNYKLCLKGKEGKCMTIKEQLIREIEQAPEASLVEFMQIWQFAKQSDFTAISSEDWEQHQETLFVLQNDDLMKQISRSMATHEQRQGYQPSKEEMDEILSF</sequence>
<feature type="region of interest" description="Disordered" evidence="1">
    <location>
        <begin position="82"/>
        <end position="106"/>
    </location>
</feature>
<name>A0A2W4Y7F1_9CYAN</name>
<protein>
    <submittedName>
        <fullName evidence="2">Uncharacterized protein</fullName>
    </submittedName>
</protein>
<dbReference type="AlphaFoldDB" id="A0A2W4Y7F1"/>
<proteinExistence type="predicted"/>
<evidence type="ECO:0000313" key="2">
    <source>
        <dbReference type="EMBL" id="PZO39178.1"/>
    </source>
</evidence>
<comment type="caution">
    <text evidence="2">The sequence shown here is derived from an EMBL/GenBank/DDBJ whole genome shotgun (WGS) entry which is preliminary data.</text>
</comment>
<organism evidence="2 3">
    <name type="scientific">Pseudanabaena frigida</name>
    <dbReference type="NCBI Taxonomy" id="945775"/>
    <lineage>
        <taxon>Bacteria</taxon>
        <taxon>Bacillati</taxon>
        <taxon>Cyanobacteriota</taxon>
        <taxon>Cyanophyceae</taxon>
        <taxon>Pseudanabaenales</taxon>
        <taxon>Pseudanabaenaceae</taxon>
        <taxon>Pseudanabaena</taxon>
    </lineage>
</organism>